<protein>
    <submittedName>
        <fullName evidence="2">Uncharacterized protein</fullName>
    </submittedName>
</protein>
<dbReference type="Proteomes" id="UP000002139">
    <property type="component" value="Chromosome"/>
</dbReference>
<keyword evidence="3" id="KW-1185">Reference proteome</keyword>
<evidence type="ECO:0000256" key="1">
    <source>
        <dbReference type="SAM" id="MobiDB-lite"/>
    </source>
</evidence>
<proteinExistence type="predicted"/>
<feature type="compositionally biased region" description="Polar residues" evidence="1">
    <location>
        <begin position="1"/>
        <end position="17"/>
    </location>
</feature>
<organism evidence="2 3">
    <name type="scientific">Sorangium cellulosum (strain So ce56)</name>
    <name type="common">Polyangium cellulosum (strain So ce56)</name>
    <dbReference type="NCBI Taxonomy" id="448385"/>
    <lineage>
        <taxon>Bacteria</taxon>
        <taxon>Pseudomonadati</taxon>
        <taxon>Myxococcota</taxon>
        <taxon>Polyangia</taxon>
        <taxon>Polyangiales</taxon>
        <taxon>Polyangiaceae</taxon>
        <taxon>Sorangium</taxon>
    </lineage>
</organism>
<dbReference type="EMBL" id="AM746676">
    <property type="protein sequence ID" value="CAN98504.1"/>
    <property type="molecule type" value="Genomic_DNA"/>
</dbReference>
<dbReference type="BioCyc" id="SCEL448385:SCE_RS42700-MONOMER"/>
<evidence type="ECO:0000313" key="3">
    <source>
        <dbReference type="Proteomes" id="UP000002139"/>
    </source>
</evidence>
<gene>
    <name evidence="2" type="ordered locus">sce8334</name>
</gene>
<dbReference type="KEGG" id="scl:sce8334"/>
<evidence type="ECO:0000313" key="2">
    <source>
        <dbReference type="EMBL" id="CAN98504.1"/>
    </source>
</evidence>
<dbReference type="AlphaFoldDB" id="A9FT88"/>
<reference evidence="2 3" key="1">
    <citation type="journal article" date="2007" name="Nat. Biotechnol.">
        <title>Complete genome sequence of the myxobacterium Sorangium cellulosum.</title>
        <authorList>
            <person name="Schneiker S."/>
            <person name="Perlova O."/>
            <person name="Kaiser O."/>
            <person name="Gerth K."/>
            <person name="Alici A."/>
            <person name="Altmeyer M.O."/>
            <person name="Bartels D."/>
            <person name="Bekel T."/>
            <person name="Beyer S."/>
            <person name="Bode E."/>
            <person name="Bode H.B."/>
            <person name="Bolten C.J."/>
            <person name="Choudhuri J.V."/>
            <person name="Doss S."/>
            <person name="Elnakady Y.A."/>
            <person name="Frank B."/>
            <person name="Gaigalat L."/>
            <person name="Goesmann A."/>
            <person name="Groeger C."/>
            <person name="Gross F."/>
            <person name="Jelsbak L."/>
            <person name="Jelsbak L."/>
            <person name="Kalinowski J."/>
            <person name="Kegler C."/>
            <person name="Knauber T."/>
            <person name="Konietzny S."/>
            <person name="Kopp M."/>
            <person name="Krause L."/>
            <person name="Krug D."/>
            <person name="Linke B."/>
            <person name="Mahmud T."/>
            <person name="Martinez-Arias R."/>
            <person name="McHardy A.C."/>
            <person name="Merai M."/>
            <person name="Meyer F."/>
            <person name="Mormann S."/>
            <person name="Munoz-Dorado J."/>
            <person name="Perez J."/>
            <person name="Pradella S."/>
            <person name="Rachid S."/>
            <person name="Raddatz G."/>
            <person name="Rosenau F."/>
            <person name="Rueckert C."/>
            <person name="Sasse F."/>
            <person name="Scharfe M."/>
            <person name="Schuster S.C."/>
            <person name="Suen G."/>
            <person name="Treuner-Lange A."/>
            <person name="Velicer G.J."/>
            <person name="Vorholter F.-J."/>
            <person name="Weissman K.J."/>
            <person name="Welch R.D."/>
            <person name="Wenzel S.C."/>
            <person name="Whitworth D.E."/>
            <person name="Wilhelm S."/>
            <person name="Wittmann C."/>
            <person name="Bloecker H."/>
            <person name="Puehler A."/>
            <person name="Mueller R."/>
        </authorList>
    </citation>
    <scope>NUCLEOTIDE SEQUENCE [LARGE SCALE GENOMIC DNA]</scope>
    <source>
        <strain evidence="3">So ce56</strain>
    </source>
</reference>
<feature type="region of interest" description="Disordered" evidence="1">
    <location>
        <begin position="1"/>
        <end position="20"/>
    </location>
</feature>
<sequence length="217" mass="23452">MSSEPAANKPTAAQVTQGGPPPGGRLAVLTAFAVGASWIPVPVLPARMLLRIRGAIVQDTVARHGLSLTTDARALLIEPGSEQTPLRKAAQLVTKEVLRRLNPALALAAAARGLEVYALGHLLDRYITRFRRSTAVRVHAEEARWVRDAVDRAVRRALSPSLQASFTVLPSGTEDLRDEFTRWIDAFLLAGASVPEYIERRLDAAFDEIAAAGIPHD</sequence>
<dbReference type="HOGENOM" id="CLU_1271591_0_0_7"/>
<name>A9FT88_SORC5</name>
<dbReference type="STRING" id="448385.sce8334"/>
<dbReference type="RefSeq" id="WP_012240943.1">
    <property type="nucleotide sequence ID" value="NC_010162.1"/>
</dbReference>
<accession>A9FT88</accession>